<evidence type="ECO:0000313" key="2">
    <source>
        <dbReference type="EMBL" id="QBD77455.1"/>
    </source>
</evidence>
<evidence type="ECO:0000313" key="3">
    <source>
        <dbReference type="Proteomes" id="UP000290365"/>
    </source>
</evidence>
<sequence>MAPLNLFPERLAYFESCKDFRSTWQYQNMMYATAGYFVECVSGLSWEDFVRQRLFALLGMTNSYIDDRSARESVMDYSLPYRSRHGEIKELPFYSHWQALAPAGSIHSCIKDMSKRVRFHLNKGKVDDQQLVSEEQMMQLHTSHMPGVDRELITLDPRQFPELFYTNYALGWFVTSYCGHTLLHHGGSILLDQLCGWVRYTNCARSLYVSLTGILPHFHHLLCLSETWGFVGN</sequence>
<keyword evidence="2" id="KW-0378">Hydrolase</keyword>
<dbReference type="EMBL" id="CP035758">
    <property type="protein sequence ID" value="QBD77455.1"/>
    <property type="molecule type" value="Genomic_DNA"/>
</dbReference>
<dbReference type="RefSeq" id="WP_129888512.1">
    <property type="nucleotide sequence ID" value="NZ_CP035758.1"/>
</dbReference>
<dbReference type="InterPro" id="IPR012338">
    <property type="entry name" value="Beta-lactam/transpept-like"/>
</dbReference>
<dbReference type="Proteomes" id="UP000290365">
    <property type="component" value="Chromosome"/>
</dbReference>
<dbReference type="InterPro" id="IPR001466">
    <property type="entry name" value="Beta-lactam-related"/>
</dbReference>
<dbReference type="KEGG" id="kbs:EPA93_16230"/>
<evidence type="ECO:0000259" key="1">
    <source>
        <dbReference type="Pfam" id="PF00144"/>
    </source>
</evidence>
<keyword evidence="3" id="KW-1185">Reference proteome</keyword>
<dbReference type="AlphaFoldDB" id="A0A4P6JQ66"/>
<name>A0A4P6JQ66_KTERU</name>
<dbReference type="PANTHER" id="PTHR46825:SF15">
    <property type="entry name" value="BETA-LACTAMASE-RELATED DOMAIN-CONTAINING PROTEIN"/>
    <property type="match status" value="1"/>
</dbReference>
<organism evidence="2 3">
    <name type="scientific">Ktedonosporobacter rubrisoli</name>
    <dbReference type="NCBI Taxonomy" id="2509675"/>
    <lineage>
        <taxon>Bacteria</taxon>
        <taxon>Bacillati</taxon>
        <taxon>Chloroflexota</taxon>
        <taxon>Ktedonobacteria</taxon>
        <taxon>Ktedonobacterales</taxon>
        <taxon>Ktedonosporobacteraceae</taxon>
        <taxon>Ktedonosporobacter</taxon>
    </lineage>
</organism>
<dbReference type="GO" id="GO:0016787">
    <property type="term" value="F:hydrolase activity"/>
    <property type="evidence" value="ECO:0007669"/>
    <property type="project" value="UniProtKB-KW"/>
</dbReference>
<feature type="domain" description="Beta-lactamase-related" evidence="1">
    <location>
        <begin position="20"/>
        <end position="190"/>
    </location>
</feature>
<accession>A0A4P6JQ66</accession>
<gene>
    <name evidence="2" type="ORF">EPA93_16230</name>
</gene>
<dbReference type="Gene3D" id="3.40.710.10">
    <property type="entry name" value="DD-peptidase/beta-lactamase superfamily"/>
    <property type="match status" value="1"/>
</dbReference>
<dbReference type="OrthoDB" id="9797709at2"/>
<protein>
    <submittedName>
        <fullName evidence="2">Class A beta-lactamase-related serine hydrolase</fullName>
    </submittedName>
</protein>
<proteinExistence type="predicted"/>
<reference evidence="2 3" key="1">
    <citation type="submission" date="2019-01" db="EMBL/GenBank/DDBJ databases">
        <title>Ktedonosporobacter rubrisoli SCAWS-G2.</title>
        <authorList>
            <person name="Huang Y."/>
            <person name="Yan B."/>
        </authorList>
    </citation>
    <scope>NUCLEOTIDE SEQUENCE [LARGE SCALE GENOMIC DNA]</scope>
    <source>
        <strain evidence="2 3">SCAWS-G2</strain>
    </source>
</reference>
<dbReference type="PANTHER" id="PTHR46825">
    <property type="entry name" value="D-ALANYL-D-ALANINE-CARBOXYPEPTIDASE/ENDOPEPTIDASE AMPH"/>
    <property type="match status" value="1"/>
</dbReference>
<dbReference type="Pfam" id="PF00144">
    <property type="entry name" value="Beta-lactamase"/>
    <property type="match status" value="1"/>
</dbReference>
<dbReference type="InterPro" id="IPR050491">
    <property type="entry name" value="AmpC-like"/>
</dbReference>
<dbReference type="SUPFAM" id="SSF56601">
    <property type="entry name" value="beta-lactamase/transpeptidase-like"/>
    <property type="match status" value="1"/>
</dbReference>